<gene>
    <name evidence="1" type="ORF">CLUMA_CG012747</name>
</gene>
<organism evidence="1 2">
    <name type="scientific">Clunio marinus</name>
    <dbReference type="NCBI Taxonomy" id="568069"/>
    <lineage>
        <taxon>Eukaryota</taxon>
        <taxon>Metazoa</taxon>
        <taxon>Ecdysozoa</taxon>
        <taxon>Arthropoda</taxon>
        <taxon>Hexapoda</taxon>
        <taxon>Insecta</taxon>
        <taxon>Pterygota</taxon>
        <taxon>Neoptera</taxon>
        <taxon>Endopterygota</taxon>
        <taxon>Diptera</taxon>
        <taxon>Nematocera</taxon>
        <taxon>Chironomoidea</taxon>
        <taxon>Chironomidae</taxon>
        <taxon>Clunio</taxon>
    </lineage>
</organism>
<dbReference type="Proteomes" id="UP000183832">
    <property type="component" value="Unassembled WGS sequence"/>
</dbReference>
<reference evidence="1 2" key="1">
    <citation type="submission" date="2015-04" db="EMBL/GenBank/DDBJ databases">
        <authorList>
            <person name="Syromyatnikov M.Y."/>
            <person name="Popov V.N."/>
        </authorList>
    </citation>
    <scope>NUCLEOTIDE SEQUENCE [LARGE SCALE GENOMIC DNA]</scope>
</reference>
<dbReference type="AlphaFoldDB" id="A0A1J1IIG5"/>
<accession>A0A1J1IIG5</accession>
<protein>
    <submittedName>
        <fullName evidence="1">CLUMA_CG012747, isoform A</fullName>
    </submittedName>
</protein>
<evidence type="ECO:0000313" key="1">
    <source>
        <dbReference type="EMBL" id="CRK99324.1"/>
    </source>
</evidence>
<evidence type="ECO:0000313" key="2">
    <source>
        <dbReference type="Proteomes" id="UP000183832"/>
    </source>
</evidence>
<proteinExistence type="predicted"/>
<sequence>MDMLERHQLNGEWKLVLFASFAAFVKAKLFRKRISETEQCFQGCPALKKKESTLTAKTTKTIY</sequence>
<keyword evidence="2" id="KW-1185">Reference proteome</keyword>
<name>A0A1J1IIG5_9DIPT</name>
<dbReference type="EMBL" id="CVRI01000050">
    <property type="protein sequence ID" value="CRK99324.1"/>
    <property type="molecule type" value="Genomic_DNA"/>
</dbReference>